<dbReference type="EMBL" id="BLZR01000001">
    <property type="protein sequence ID" value="GFP76215.1"/>
    <property type="molecule type" value="Genomic_DNA"/>
</dbReference>
<comment type="caution">
    <text evidence="2">The sequence shown here is derived from an EMBL/GenBank/DDBJ whole genome shotgun (WGS) entry which is preliminary data.</text>
</comment>
<proteinExistence type="predicted"/>
<reference evidence="2 3" key="1">
    <citation type="submission" date="2020-07" db="EMBL/GenBank/DDBJ databases">
        <title>A new beta-1,3-glucan-decomposing anaerobic bacterium isolated from anoxic soil subjected to biological soil disinfestation.</title>
        <authorList>
            <person name="Ueki A."/>
            <person name="Tonouchi A."/>
        </authorList>
    </citation>
    <scope>NUCLEOTIDE SEQUENCE [LARGE SCALE GENOMIC DNA]</scope>
    <source>
        <strain evidence="2 3">TW1</strain>
    </source>
</reference>
<name>A0A6V8SI75_9CLOT</name>
<dbReference type="RefSeq" id="WP_183277658.1">
    <property type="nucleotide sequence ID" value="NZ_BLZR01000001.1"/>
</dbReference>
<dbReference type="Proteomes" id="UP000580568">
    <property type="component" value="Unassembled WGS sequence"/>
</dbReference>
<evidence type="ECO:0000256" key="1">
    <source>
        <dbReference type="SAM" id="SignalP"/>
    </source>
</evidence>
<accession>A0A6V8SI75</accession>
<keyword evidence="3" id="KW-1185">Reference proteome</keyword>
<dbReference type="AlphaFoldDB" id="A0A6V8SI75"/>
<gene>
    <name evidence="2" type="ORF">bsdtw1_02316</name>
</gene>
<keyword evidence="1" id="KW-0732">Signal</keyword>
<dbReference type="PROSITE" id="PS51257">
    <property type="entry name" value="PROKAR_LIPOPROTEIN"/>
    <property type="match status" value="1"/>
</dbReference>
<evidence type="ECO:0000313" key="3">
    <source>
        <dbReference type="Proteomes" id="UP000580568"/>
    </source>
</evidence>
<protein>
    <recommendedName>
        <fullName evidence="4">Lipoprotein</fullName>
    </recommendedName>
</protein>
<organism evidence="2 3">
    <name type="scientific">Clostridium fungisolvens</name>
    <dbReference type="NCBI Taxonomy" id="1604897"/>
    <lineage>
        <taxon>Bacteria</taxon>
        <taxon>Bacillati</taxon>
        <taxon>Bacillota</taxon>
        <taxon>Clostridia</taxon>
        <taxon>Eubacteriales</taxon>
        <taxon>Clostridiaceae</taxon>
        <taxon>Clostridium</taxon>
    </lineage>
</organism>
<sequence>MKKIIYVLVILSLLLVGCKNKENTVSNTIINYEGKSQNWEVTYKIEGNEKKHDSYYTFKYIGTDEKPKAEVQYSIDGPKEGESDQFLLKDNNEYSGKMKNTGGMPNDTDRGINVKVEWDGKTELLVLSELK</sequence>
<evidence type="ECO:0008006" key="4">
    <source>
        <dbReference type="Google" id="ProtNLM"/>
    </source>
</evidence>
<feature type="signal peptide" evidence="1">
    <location>
        <begin position="1"/>
        <end position="21"/>
    </location>
</feature>
<evidence type="ECO:0000313" key="2">
    <source>
        <dbReference type="EMBL" id="GFP76215.1"/>
    </source>
</evidence>
<feature type="chain" id="PRO_5039292314" description="Lipoprotein" evidence="1">
    <location>
        <begin position="22"/>
        <end position="131"/>
    </location>
</feature>